<dbReference type="InterPro" id="IPR058765">
    <property type="entry name" value="NPHP4_C2-like"/>
</dbReference>
<dbReference type="OrthoDB" id="313446at2759"/>
<evidence type="ECO:0000259" key="5">
    <source>
        <dbReference type="Pfam" id="PF26190"/>
    </source>
</evidence>
<gene>
    <name evidence="6" type="ORF">NLS_LOCUS2636</name>
</gene>
<feature type="domain" description="NPHP4 Ig-like" evidence="4">
    <location>
        <begin position="976"/>
        <end position="1040"/>
    </location>
</feature>
<dbReference type="InterPro" id="IPR058687">
    <property type="entry name" value="Ig_NPHP4_1st"/>
</dbReference>
<dbReference type="InterPro" id="IPR029775">
    <property type="entry name" value="NPHP4"/>
</dbReference>
<dbReference type="EMBL" id="UYRX01000124">
    <property type="protein sequence ID" value="VDK74813.1"/>
    <property type="molecule type" value="Genomic_DNA"/>
</dbReference>
<dbReference type="GO" id="GO:0097730">
    <property type="term" value="C:non-motile cilium"/>
    <property type="evidence" value="ECO:0007669"/>
    <property type="project" value="InterPro"/>
</dbReference>
<evidence type="ECO:0000313" key="6">
    <source>
        <dbReference type="EMBL" id="VDK74813.1"/>
    </source>
</evidence>
<evidence type="ECO:0000259" key="4">
    <source>
        <dbReference type="Pfam" id="PF26189"/>
    </source>
</evidence>
<dbReference type="GO" id="GO:0036064">
    <property type="term" value="C:ciliary basal body"/>
    <property type="evidence" value="ECO:0007669"/>
    <property type="project" value="TreeGrafter"/>
</dbReference>
<dbReference type="GO" id="GO:0090090">
    <property type="term" value="P:negative regulation of canonical Wnt signaling pathway"/>
    <property type="evidence" value="ECO:0007669"/>
    <property type="project" value="InterPro"/>
</dbReference>
<dbReference type="InterPro" id="IPR058688">
    <property type="entry name" value="Ig_NPHP4_2nd"/>
</dbReference>
<evidence type="ECO:0000313" key="7">
    <source>
        <dbReference type="Proteomes" id="UP000277928"/>
    </source>
</evidence>
<dbReference type="GO" id="GO:1904491">
    <property type="term" value="P:protein localization to ciliary transition zone"/>
    <property type="evidence" value="ECO:0007669"/>
    <property type="project" value="TreeGrafter"/>
</dbReference>
<accession>A0A3P6SXP1</accession>
<protein>
    <recommendedName>
        <fullName evidence="8">Nephrocystin-4</fullName>
    </recommendedName>
</protein>
<dbReference type="Pfam" id="PF26190">
    <property type="entry name" value="Ig_NPHP4_1st"/>
    <property type="match status" value="1"/>
</dbReference>
<feature type="domain" description="NPHP4 Ig-like" evidence="5">
    <location>
        <begin position="819"/>
        <end position="918"/>
    </location>
</feature>
<dbReference type="OMA" id="FLLEYTF"/>
<name>A0A3P6SXP1_LITSI</name>
<dbReference type="Pfam" id="PF26187">
    <property type="entry name" value="Ig_NPHP4_4th"/>
    <property type="match status" value="1"/>
</dbReference>
<evidence type="ECO:0008006" key="8">
    <source>
        <dbReference type="Google" id="ProtNLM"/>
    </source>
</evidence>
<dbReference type="STRING" id="42156.A0A3P6SXP1"/>
<dbReference type="PANTHER" id="PTHR31043">
    <property type="entry name" value="NEPHROCYSTIN-4"/>
    <property type="match status" value="1"/>
</dbReference>
<evidence type="ECO:0000259" key="3">
    <source>
        <dbReference type="Pfam" id="PF26187"/>
    </source>
</evidence>
<keyword evidence="7" id="KW-1185">Reference proteome</keyword>
<dbReference type="Pfam" id="PF26189">
    <property type="entry name" value="Ig_NPHP4_2nd"/>
    <property type="match status" value="1"/>
</dbReference>
<reference evidence="6 7" key="1">
    <citation type="submission" date="2018-08" db="EMBL/GenBank/DDBJ databases">
        <authorList>
            <person name="Laetsch R D."/>
            <person name="Stevens L."/>
            <person name="Kumar S."/>
            <person name="Blaxter L. M."/>
        </authorList>
    </citation>
    <scope>NUCLEOTIDE SEQUENCE [LARGE SCALE GENOMIC DNA]</scope>
</reference>
<feature type="domain" description="NPHP4 Ig-like" evidence="3">
    <location>
        <begin position="1141"/>
        <end position="1233"/>
    </location>
</feature>
<feature type="domain" description="NPHP4 C2-like" evidence="2">
    <location>
        <begin position="484"/>
        <end position="676"/>
    </location>
</feature>
<dbReference type="Pfam" id="PF26186">
    <property type="entry name" value="NPHP4_C2_3rd"/>
    <property type="match status" value="1"/>
</dbReference>
<dbReference type="Proteomes" id="UP000277928">
    <property type="component" value="Unassembled WGS sequence"/>
</dbReference>
<dbReference type="GO" id="GO:0097546">
    <property type="term" value="C:ciliary base"/>
    <property type="evidence" value="ECO:0007669"/>
    <property type="project" value="TreeGrafter"/>
</dbReference>
<dbReference type="PANTHER" id="PTHR31043:SF3">
    <property type="entry name" value="NEPHROCYSTIN-4"/>
    <property type="match status" value="1"/>
</dbReference>
<proteinExistence type="predicted"/>
<dbReference type="GO" id="GO:0035869">
    <property type="term" value="C:ciliary transition zone"/>
    <property type="evidence" value="ECO:0007669"/>
    <property type="project" value="TreeGrafter"/>
</dbReference>
<dbReference type="Pfam" id="PF26015">
    <property type="entry name" value="Ig_NPH4_3rd"/>
    <property type="match status" value="1"/>
</dbReference>
<feature type="domain" description="NPHP4 Ig-like" evidence="1">
    <location>
        <begin position="1051"/>
        <end position="1135"/>
    </location>
</feature>
<dbReference type="InterPro" id="IPR058686">
    <property type="entry name" value="Ig_NPHP4_3rd"/>
</dbReference>
<evidence type="ECO:0000259" key="1">
    <source>
        <dbReference type="Pfam" id="PF26015"/>
    </source>
</evidence>
<organism evidence="6 7">
    <name type="scientific">Litomosoides sigmodontis</name>
    <name type="common">Filarial nematode worm</name>
    <dbReference type="NCBI Taxonomy" id="42156"/>
    <lineage>
        <taxon>Eukaryota</taxon>
        <taxon>Metazoa</taxon>
        <taxon>Ecdysozoa</taxon>
        <taxon>Nematoda</taxon>
        <taxon>Chromadorea</taxon>
        <taxon>Rhabditida</taxon>
        <taxon>Spirurina</taxon>
        <taxon>Spiruromorpha</taxon>
        <taxon>Filarioidea</taxon>
        <taxon>Onchocercidae</taxon>
        <taxon>Litomosoides</taxon>
    </lineage>
</organism>
<dbReference type="InterPro" id="IPR058685">
    <property type="entry name" value="Ig_NPHP4_4th"/>
</dbReference>
<dbReference type="AlphaFoldDB" id="A0A3P6SXP1"/>
<evidence type="ECO:0000259" key="2">
    <source>
        <dbReference type="Pfam" id="PF26186"/>
    </source>
</evidence>
<sequence length="1235" mass="141366">MFDEKRQINNTNEWYQKMQLCRRIPPRRVPVDGYDKPECYALSLQNARLPGLKMDVLYRIHAYFYDKERKYFFGKPFYGGWCRPGSDSVPFREVVTISTYSVMCAGVLPLHPGSPKALLFMSSQMEMSDLPRKTNVDVEICLRTEREMYSVVDYIPDWYIFSRWEDIPGLRTSYHGKSQAIYPEALKSRTSILRKINVSFGMDVCKFEQILLHLMNNDRLYRANRSPADINNKMMEVLERRITIGMHNGLCYVEKPQCLHLSSSENQICSTSGMKRSQSLLMKGSVILSRMIADPHFAVIFSLDYLVGVYSCDRTIHSSQTVMVCWGAWCPFAVDVIPNGEITVPLVGGPSINPDERLAFRIPSVLLSDLPFSDQFPTVEITFKCSGFGEAEHLLDTSAHVYIEQDWKKPNVETVALQLSSTKIAQNLEKRFENRHEIKSSLPISSEEGKSGEVSSNGELKCDSYTSVRIFGSPLMRTSSISRASLAILSGVSFAPIKDRNGNKPKLLDIENFAAPEINVELNDKLSTNEIIVQFMAVQIRVNVDCAKTPNAVFFTMEFYRFHTVTTEKLWLNMVHAKTTDREQLFILKRKGNVEETAKEDCNGFTVRYMVDGNSLANGEEDDYINYLLNGCAIADVWDADSLLHLGKLYIPLKFMLRHGSEAVQANIQSAVMLSNLPESSITTYQVLLRLTSIGYPCFKQIDSTQNRTNAVISRRLIRIGENENESYRIRAKPLNPIHENSLQYFLASQKLDINQRYNEIMDGSPLGARNHNSLTKPLTTKGSMKRYLFEQELEAYKKLRDEDKASKLLKVVFKAITTEYRIYPKYGQVIFFEYMLQNTEPNPVVIVVDTAQSTVKPLFDVELWQYYKDMYEIETPLERDLYRISTKEEQITEVQIFLKPMETICAPFIYDGFALPAEQIRNQVKIIFKKKNGGEPIAILDLLVGNRRNIVFNSFRFYHEAETTLSRIIQITGYKSRVSSIRCTDPLVLISFRNNIDGSQDLHFTCQTGKPPMLRTFTVIFFADRYCSTVLGAWLIHIHAVTPIILNAVQAQLIKVPIFLKTDGNSDGSVRFGSFSKNLEIHPSDATVAQCGYTLDAVVNFLPDFTGSRVMLISAINQQTNRLLYQWMITVNVKEANITKMFEVYLQNKRNQTIRLAVRNRYSVERSFRISCSHPENIRIENDTVMLSGHKAIDVPITFLLNSEVKLSEVFLFITNVENDLQEEVYSLKLIYHD</sequence>